<evidence type="ECO:0000313" key="2">
    <source>
        <dbReference type="Proteomes" id="UP000231602"/>
    </source>
</evidence>
<dbReference type="InterPro" id="IPR029058">
    <property type="entry name" value="AB_hydrolase_fold"/>
</dbReference>
<name>A0A2H0RC28_9BACT</name>
<gene>
    <name evidence="1" type="ORF">COV23_01805</name>
</gene>
<organism evidence="1 2">
    <name type="scientific">Candidatus Wolfebacteria bacterium CG10_big_fil_rev_8_21_14_0_10_31_9</name>
    <dbReference type="NCBI Taxonomy" id="1975070"/>
    <lineage>
        <taxon>Bacteria</taxon>
        <taxon>Candidatus Wolfeibacteriota</taxon>
    </lineage>
</organism>
<comment type="caution">
    <text evidence="1">The sequence shown here is derived from an EMBL/GenBank/DDBJ whole genome shotgun (WGS) entry which is preliminary data.</text>
</comment>
<sequence length="194" mass="23177">MKNRIVFIIPGFLESHLKQKGYNKIAEFFKERNIKPVHVNIDWISKKPYKFRNYIRYVLKEANKYKNSEIYVLGFSYGAIIALLSEFKLKPKTLILCSLSPYFIEDFKTLEQSWLKWWKKNFKDSDYSFNEIAPKIKARTYLIVGAEEGKECLKRAKDARKRIKNSDLIIIKEAKHKINQRIYLEVVKKIVYKL</sequence>
<dbReference type="SUPFAM" id="SSF53474">
    <property type="entry name" value="alpha/beta-Hydrolases"/>
    <property type="match status" value="1"/>
</dbReference>
<protein>
    <recommendedName>
        <fullName evidence="3">Alpha/beta hydrolase</fullName>
    </recommendedName>
</protein>
<proteinExistence type="predicted"/>
<evidence type="ECO:0000313" key="1">
    <source>
        <dbReference type="EMBL" id="PIR44068.1"/>
    </source>
</evidence>
<dbReference type="Gene3D" id="3.40.50.1820">
    <property type="entry name" value="alpha/beta hydrolase"/>
    <property type="match status" value="1"/>
</dbReference>
<evidence type="ECO:0008006" key="3">
    <source>
        <dbReference type="Google" id="ProtNLM"/>
    </source>
</evidence>
<dbReference type="EMBL" id="PCXV01000029">
    <property type="protein sequence ID" value="PIR44068.1"/>
    <property type="molecule type" value="Genomic_DNA"/>
</dbReference>
<dbReference type="Proteomes" id="UP000231602">
    <property type="component" value="Unassembled WGS sequence"/>
</dbReference>
<dbReference type="AlphaFoldDB" id="A0A2H0RC28"/>
<reference evidence="1 2" key="1">
    <citation type="submission" date="2017-09" db="EMBL/GenBank/DDBJ databases">
        <title>Depth-based differentiation of microbial function through sediment-hosted aquifers and enrichment of novel symbionts in the deep terrestrial subsurface.</title>
        <authorList>
            <person name="Probst A.J."/>
            <person name="Ladd B."/>
            <person name="Jarett J.K."/>
            <person name="Geller-Mcgrath D.E."/>
            <person name="Sieber C.M."/>
            <person name="Emerson J.B."/>
            <person name="Anantharaman K."/>
            <person name="Thomas B.C."/>
            <person name="Malmstrom R."/>
            <person name="Stieglmeier M."/>
            <person name="Klingl A."/>
            <person name="Woyke T."/>
            <person name="Ryan C.M."/>
            <person name="Banfield J.F."/>
        </authorList>
    </citation>
    <scope>NUCLEOTIDE SEQUENCE [LARGE SCALE GENOMIC DNA]</scope>
    <source>
        <strain evidence="1">CG10_big_fil_rev_8_21_14_0_10_31_9</strain>
    </source>
</reference>
<accession>A0A2H0RC28</accession>